<reference evidence="1" key="1">
    <citation type="submission" date="2023-02" db="EMBL/GenBank/DDBJ databases">
        <title>Genome of toxic invasive species Heracleum sosnowskyi carries increased number of genes despite the absence of recent whole-genome duplications.</title>
        <authorList>
            <person name="Schelkunov M."/>
            <person name="Shtratnikova V."/>
            <person name="Makarenko M."/>
            <person name="Klepikova A."/>
            <person name="Omelchenko D."/>
            <person name="Novikova G."/>
            <person name="Obukhova E."/>
            <person name="Bogdanov V."/>
            <person name="Penin A."/>
            <person name="Logacheva M."/>
        </authorList>
    </citation>
    <scope>NUCLEOTIDE SEQUENCE</scope>
    <source>
        <strain evidence="1">Hsosn_3</strain>
        <tissue evidence="1">Leaf</tissue>
    </source>
</reference>
<protein>
    <recommendedName>
        <fullName evidence="3">ATP synthase protein MI25</fullName>
    </recommendedName>
</protein>
<evidence type="ECO:0000313" key="1">
    <source>
        <dbReference type="EMBL" id="KAK1356435.1"/>
    </source>
</evidence>
<dbReference type="InterPro" id="IPR044988">
    <property type="entry name" value="MI25_plants"/>
</dbReference>
<dbReference type="AlphaFoldDB" id="A0AAD8GW33"/>
<name>A0AAD8GW33_9APIA</name>
<gene>
    <name evidence="1" type="ORF">POM88_049691</name>
</gene>
<reference evidence="1" key="2">
    <citation type="submission" date="2023-05" db="EMBL/GenBank/DDBJ databases">
        <authorList>
            <person name="Schelkunov M.I."/>
        </authorList>
    </citation>
    <scope>NUCLEOTIDE SEQUENCE</scope>
    <source>
        <strain evidence="1">Hsosn_3</strain>
        <tissue evidence="1">Leaf</tissue>
    </source>
</reference>
<dbReference type="PANTHER" id="PTHR37774:SF4">
    <property type="entry name" value="ATP SYNTHASE PROTEIN MI25"/>
    <property type="match status" value="1"/>
</dbReference>
<organism evidence="1 2">
    <name type="scientific">Heracleum sosnowskyi</name>
    <dbReference type="NCBI Taxonomy" id="360622"/>
    <lineage>
        <taxon>Eukaryota</taxon>
        <taxon>Viridiplantae</taxon>
        <taxon>Streptophyta</taxon>
        <taxon>Embryophyta</taxon>
        <taxon>Tracheophyta</taxon>
        <taxon>Spermatophyta</taxon>
        <taxon>Magnoliopsida</taxon>
        <taxon>eudicotyledons</taxon>
        <taxon>Gunneridae</taxon>
        <taxon>Pentapetalae</taxon>
        <taxon>asterids</taxon>
        <taxon>campanulids</taxon>
        <taxon>Apiales</taxon>
        <taxon>Apiaceae</taxon>
        <taxon>Apioideae</taxon>
        <taxon>apioid superclade</taxon>
        <taxon>Tordylieae</taxon>
        <taxon>Tordyliinae</taxon>
        <taxon>Heracleum</taxon>
    </lineage>
</organism>
<dbReference type="PANTHER" id="PTHR37774">
    <property type="entry name" value="ATP SYNTHASE PROTEIN MI25-RELATED"/>
    <property type="match status" value="1"/>
</dbReference>
<proteinExistence type="predicted"/>
<dbReference type="Proteomes" id="UP001237642">
    <property type="component" value="Unassembled WGS sequence"/>
</dbReference>
<keyword evidence="2" id="KW-1185">Reference proteome</keyword>
<comment type="caution">
    <text evidence="1">The sequence shown here is derived from an EMBL/GenBank/DDBJ whole genome shotgun (WGS) entry which is preliminary data.</text>
</comment>
<evidence type="ECO:0000313" key="2">
    <source>
        <dbReference type="Proteomes" id="UP001237642"/>
    </source>
</evidence>
<dbReference type="EMBL" id="JAUIZM010000011">
    <property type="protein sequence ID" value="KAK1356435.1"/>
    <property type="molecule type" value="Genomic_DNA"/>
</dbReference>
<evidence type="ECO:0008006" key="3">
    <source>
        <dbReference type="Google" id="ProtNLM"/>
    </source>
</evidence>
<sequence length="112" mass="12971">MRLITTNMQARKMLFAAIQSFYASSSKKIPIYNEEMIAIQEESYQFPNPYEVVPRESNERQRLLRISLRICGIVVESLPMARCAPECEKIVTIFPSHSSSRRSSHRFSLLSE</sequence>
<accession>A0AAD8GW33</accession>